<organism evidence="1 2">
    <name type="scientific">Amycolatopsis coloradensis</name>
    <dbReference type="NCBI Taxonomy" id="76021"/>
    <lineage>
        <taxon>Bacteria</taxon>
        <taxon>Bacillati</taxon>
        <taxon>Actinomycetota</taxon>
        <taxon>Actinomycetes</taxon>
        <taxon>Pseudonocardiales</taxon>
        <taxon>Pseudonocardiaceae</taxon>
        <taxon>Amycolatopsis</taxon>
    </lineage>
</organism>
<name>A0A1R0L2W5_9PSEU</name>
<dbReference type="EMBL" id="MQUQ01000002">
    <property type="protein sequence ID" value="OLZ56697.1"/>
    <property type="molecule type" value="Genomic_DNA"/>
</dbReference>
<gene>
    <name evidence="1" type="ORF">BS329_03515</name>
</gene>
<proteinExistence type="predicted"/>
<sequence>MPTFSEVRWMNFEELTDRLAAVDPTRLAKANPIDLLEAPWALIDEDFRGGFIKHCRELTDDRLRHCAGIAETFFSWLMPYGGYSRRSATANRFHLSTTLILAIGPRTDIALLDPIRLLHEFLHDSPPVETARELLAGPSPGPEARAVVGRLSLLRQLRRIDHLLPPSAEKERYEQWKTL</sequence>
<dbReference type="AlphaFoldDB" id="A0A1R0L2W5"/>
<accession>A0A1R0L2W5</accession>
<comment type="caution">
    <text evidence="1">The sequence shown here is derived from an EMBL/GenBank/DDBJ whole genome shotgun (WGS) entry which is preliminary data.</text>
</comment>
<dbReference type="STRING" id="76021.BS329_03515"/>
<evidence type="ECO:0000313" key="1">
    <source>
        <dbReference type="EMBL" id="OLZ56697.1"/>
    </source>
</evidence>
<reference evidence="1 2" key="1">
    <citation type="submission" date="2016-01" db="EMBL/GenBank/DDBJ databases">
        <title>Amycolatopsis coloradensis genome sequencing and assembly.</title>
        <authorList>
            <person name="Mayilraj S."/>
        </authorList>
    </citation>
    <scope>NUCLEOTIDE SEQUENCE [LARGE SCALE GENOMIC DNA]</scope>
    <source>
        <strain evidence="1 2">DSM 44225</strain>
    </source>
</reference>
<evidence type="ECO:0000313" key="2">
    <source>
        <dbReference type="Proteomes" id="UP000187486"/>
    </source>
</evidence>
<protein>
    <submittedName>
        <fullName evidence="1">Uncharacterized protein</fullName>
    </submittedName>
</protein>
<keyword evidence="2" id="KW-1185">Reference proteome</keyword>
<dbReference type="Proteomes" id="UP000187486">
    <property type="component" value="Unassembled WGS sequence"/>
</dbReference>